<reference evidence="1" key="1">
    <citation type="submission" date="2019-03" db="EMBL/GenBank/DDBJ databases">
        <title>Phycologia Chloroplast and mitochondrial genomes of Kumanoa mahlacensis.</title>
        <authorList>
            <person name="Fang K."/>
        </authorList>
    </citation>
    <scope>NUCLEOTIDE SEQUENCE</scope>
    <source>
        <strain evidence="1">SAS-FKP1701</strain>
    </source>
</reference>
<geneLocation type="chloroplast" evidence="1"/>
<proteinExistence type="predicted"/>
<name>A0A8K1YU82_9FLOR</name>
<keyword evidence="1" id="KW-0150">Chloroplast</keyword>
<keyword evidence="1" id="KW-0934">Plastid</keyword>
<dbReference type="EMBL" id="MK641509">
    <property type="protein sequence ID" value="UEQ11927.1"/>
    <property type="molecule type" value="Genomic_DNA"/>
</dbReference>
<organism evidence="1">
    <name type="scientific">Kumanoa mahlacensis</name>
    <dbReference type="NCBI Taxonomy" id="1196387"/>
    <lineage>
        <taxon>Eukaryota</taxon>
        <taxon>Rhodophyta</taxon>
        <taxon>Florideophyceae</taxon>
        <taxon>Nemaliophycidae</taxon>
        <taxon>Batrachospermales</taxon>
        <taxon>Batrachospermaceae</taxon>
        <taxon>Kumanoa</taxon>
    </lineage>
</organism>
<dbReference type="AlphaFoldDB" id="A0A8K1YU82"/>
<gene>
    <name evidence="1" type="primary">orf59</name>
</gene>
<accession>A0A8K1YU82</accession>
<sequence length="53" mass="6139">MESVNFQDSFMEVSDNNLDKETLIGWSTACLNETISFYVDCNFNNINSEESYE</sequence>
<protein>
    <submittedName>
        <fullName evidence="1">Uncharacterized protein</fullName>
    </submittedName>
</protein>
<evidence type="ECO:0000313" key="1">
    <source>
        <dbReference type="EMBL" id="UEQ11927.1"/>
    </source>
</evidence>